<organism evidence="1 2">
    <name type="scientific">Rotaria sordida</name>
    <dbReference type="NCBI Taxonomy" id="392033"/>
    <lineage>
        <taxon>Eukaryota</taxon>
        <taxon>Metazoa</taxon>
        <taxon>Spiralia</taxon>
        <taxon>Gnathifera</taxon>
        <taxon>Rotifera</taxon>
        <taxon>Eurotatoria</taxon>
        <taxon>Bdelloidea</taxon>
        <taxon>Philodinida</taxon>
        <taxon>Philodinidae</taxon>
        <taxon>Rotaria</taxon>
    </lineage>
</organism>
<dbReference type="EMBL" id="CAJOBD010057250">
    <property type="protein sequence ID" value="CAF4371017.1"/>
    <property type="molecule type" value="Genomic_DNA"/>
</dbReference>
<protein>
    <submittedName>
        <fullName evidence="1">Uncharacterized protein</fullName>
    </submittedName>
</protein>
<feature type="non-terminal residue" evidence="1">
    <location>
        <position position="1"/>
    </location>
</feature>
<reference evidence="1" key="1">
    <citation type="submission" date="2021-02" db="EMBL/GenBank/DDBJ databases">
        <authorList>
            <person name="Nowell W R."/>
        </authorList>
    </citation>
    <scope>NUCLEOTIDE SEQUENCE</scope>
</reference>
<evidence type="ECO:0000313" key="2">
    <source>
        <dbReference type="Proteomes" id="UP000663836"/>
    </source>
</evidence>
<sequence length="51" mass="6032">PKIPMNQFLNRLPKTVIKNGQIIDIRQDIEQHLVVSRNQSTVHTHVIIREY</sequence>
<dbReference type="Proteomes" id="UP000663836">
    <property type="component" value="Unassembled WGS sequence"/>
</dbReference>
<accession>A0A820MDT8</accession>
<evidence type="ECO:0000313" key="1">
    <source>
        <dbReference type="EMBL" id="CAF4371017.1"/>
    </source>
</evidence>
<dbReference type="AlphaFoldDB" id="A0A820MDT8"/>
<gene>
    <name evidence="1" type="ORF">JBS370_LOCUS42537</name>
</gene>
<comment type="caution">
    <text evidence="1">The sequence shown here is derived from an EMBL/GenBank/DDBJ whole genome shotgun (WGS) entry which is preliminary data.</text>
</comment>
<proteinExistence type="predicted"/>
<name>A0A820MDT8_9BILA</name>